<dbReference type="Proteomes" id="UP000516645">
    <property type="component" value="Segment"/>
</dbReference>
<feature type="compositionally biased region" description="Acidic residues" evidence="1">
    <location>
        <begin position="96"/>
        <end position="118"/>
    </location>
</feature>
<keyword evidence="3" id="KW-1185">Reference proteome</keyword>
<reference evidence="2 3" key="1">
    <citation type="submission" date="2020-07" db="EMBL/GenBank/DDBJ databases">
        <authorList>
            <person name="Bortz R.L."/>
            <person name="Bai C."/>
            <person name="Brody A."/>
            <person name="Douse D."/>
            <person name="Feder N.M."/>
            <person name="Fischer E."/>
            <person name="Kim I."/>
            <person name="Kornbau S."/>
            <person name="Malek C.E."/>
            <person name="Menendez J.A."/>
            <person name="Moore R.J."/>
            <person name="Pinkovsky V.I."/>
            <person name="Raghavan D."/>
            <person name="Reznik A.S."/>
            <person name="Sciarra A.R."/>
            <person name="Starinsky S.F."/>
            <person name="Vaughan O."/>
            <person name="Walker S.E."/>
            <person name="Wiemann J."/>
            <person name="Butela K.A."/>
            <person name="Garlena R.A."/>
            <person name="Russell D.A."/>
            <person name="Pope W.H."/>
            <person name="Jacobs-Sera D."/>
            <person name="Hatfull G.F."/>
        </authorList>
    </citation>
    <scope>NUCLEOTIDE SEQUENCE [LARGE SCALE GENOMIC DNA]</scope>
</reference>
<organism evidence="2 3">
    <name type="scientific">Gordonia phage Clown</name>
    <dbReference type="NCBI Taxonomy" id="2759393"/>
    <lineage>
        <taxon>Viruses</taxon>
        <taxon>Duplodnaviria</taxon>
        <taxon>Heunggongvirae</taxon>
        <taxon>Uroviricota</taxon>
        <taxon>Caudoviricetes</taxon>
        <taxon>Stackebrandtviridae</taxon>
        <taxon>Frickvirinae</taxon>
        <taxon>Clownvirus</taxon>
        <taxon>Clownvirus clown</taxon>
    </lineage>
</organism>
<accession>A0A7L7SIF7</accession>
<proteinExistence type="predicted"/>
<dbReference type="EMBL" id="MT771343">
    <property type="protein sequence ID" value="QOC56066.1"/>
    <property type="molecule type" value="Genomic_DNA"/>
</dbReference>
<gene>
    <name evidence="2" type="primary">68</name>
    <name evidence="2" type="ORF">SEA_CLOWN_68</name>
</gene>
<evidence type="ECO:0000313" key="3">
    <source>
        <dbReference type="Proteomes" id="UP000516645"/>
    </source>
</evidence>
<dbReference type="Pfam" id="PF23785">
    <property type="entry name" value="DUF7171"/>
    <property type="match status" value="1"/>
</dbReference>
<dbReference type="RefSeq" id="YP_010110108.1">
    <property type="nucleotide sequence ID" value="NC_055867.1"/>
</dbReference>
<protein>
    <submittedName>
        <fullName evidence="2">Uncharacterized protein</fullName>
    </submittedName>
</protein>
<feature type="region of interest" description="Disordered" evidence="1">
    <location>
        <begin position="85"/>
        <end position="133"/>
    </location>
</feature>
<dbReference type="InterPro" id="IPR055595">
    <property type="entry name" value="DUF7171"/>
</dbReference>
<sequence>MSKVTNADGSGGSPTGLYFHRFSGGGPDQFEFPGTDPRAYLGDTFALTVRAELVKVITDEIADGQRQILAFRVVDSAPVKLVARADGHDPAQTSIDDLDTSVDSDLDSDLDEPTEDDAPPPADDAMSIFSEQP</sequence>
<dbReference type="KEGG" id="vg:65128398"/>
<feature type="region of interest" description="Disordered" evidence="1">
    <location>
        <begin position="1"/>
        <end position="20"/>
    </location>
</feature>
<name>A0A7L7SIF7_9CAUD</name>
<evidence type="ECO:0000256" key="1">
    <source>
        <dbReference type="SAM" id="MobiDB-lite"/>
    </source>
</evidence>
<dbReference type="GeneID" id="65128398"/>
<evidence type="ECO:0000313" key="2">
    <source>
        <dbReference type="EMBL" id="QOC56066.1"/>
    </source>
</evidence>